<dbReference type="Proteomes" id="UP000061382">
    <property type="component" value="Chromosome"/>
</dbReference>
<keyword evidence="1" id="KW-0732">Signal</keyword>
<keyword evidence="3" id="KW-1185">Reference proteome</keyword>
<dbReference type="PATRIC" id="fig|512763.3.peg.428"/>
<dbReference type="EMBL" id="CP012643">
    <property type="protein sequence ID" value="ALI97955.1"/>
    <property type="molecule type" value="Genomic_DNA"/>
</dbReference>
<accession>A0A0P0BZN2</accession>
<evidence type="ECO:0000313" key="2">
    <source>
        <dbReference type="EMBL" id="ALI97955.1"/>
    </source>
</evidence>
<proteinExistence type="predicted"/>
<protein>
    <submittedName>
        <fullName evidence="2">Uncharacterized protein</fullName>
    </submittedName>
</protein>
<sequence length="166" mass="18736">MLLLQQNLNPLTYVKKLFFIGAVCLAFAGSASAQNGKSYWKRLQRTHPETTLEALDRNTPAVSQVPSGQTDLPACRLALVYEGKSRNISLENLKRMKQKGLKPSSIRQYRKEILFTSADKEVWLPVKSALVGQLELEVREDEPVLVYATVLQDDQVTLLVEDFQTK</sequence>
<dbReference type="AlphaFoldDB" id="A0A0P0BZN2"/>
<feature type="chain" id="PRO_5006042341" evidence="1">
    <location>
        <begin position="34"/>
        <end position="166"/>
    </location>
</feature>
<name>A0A0P0BZN2_9BACT</name>
<feature type="signal peptide" evidence="1">
    <location>
        <begin position="1"/>
        <end position="33"/>
    </location>
</feature>
<dbReference type="STRING" id="512763.DC20_01925"/>
<reference evidence="2 3" key="1">
    <citation type="submission" date="2015-08" db="EMBL/GenBank/DDBJ databases">
        <title>Complete genome sequence of Rufibacter tibetensis strain 1351t, a radiation-resistant bacterium from tibet plateau.</title>
        <authorList>
            <person name="Dai J."/>
        </authorList>
    </citation>
    <scope>NUCLEOTIDE SEQUENCE [LARGE SCALE GENOMIC DNA]</scope>
    <source>
        <strain evidence="2 3">1351</strain>
    </source>
</reference>
<dbReference type="KEGG" id="rti:DC20_01925"/>
<organism evidence="2 3">
    <name type="scientific">Rufibacter tibetensis</name>
    <dbReference type="NCBI Taxonomy" id="512763"/>
    <lineage>
        <taxon>Bacteria</taxon>
        <taxon>Pseudomonadati</taxon>
        <taxon>Bacteroidota</taxon>
        <taxon>Cytophagia</taxon>
        <taxon>Cytophagales</taxon>
        <taxon>Hymenobacteraceae</taxon>
        <taxon>Rufibacter</taxon>
    </lineage>
</organism>
<gene>
    <name evidence="2" type="ORF">DC20_01925</name>
</gene>
<evidence type="ECO:0000313" key="3">
    <source>
        <dbReference type="Proteomes" id="UP000061382"/>
    </source>
</evidence>
<evidence type="ECO:0000256" key="1">
    <source>
        <dbReference type="SAM" id="SignalP"/>
    </source>
</evidence>